<dbReference type="Proteomes" id="UP000238081">
    <property type="component" value="Unassembled WGS sequence"/>
</dbReference>
<organism evidence="2 3">
    <name type="scientific">Clostridium butyricum</name>
    <dbReference type="NCBI Taxonomy" id="1492"/>
    <lineage>
        <taxon>Bacteria</taxon>
        <taxon>Bacillati</taxon>
        <taxon>Bacillota</taxon>
        <taxon>Clostridia</taxon>
        <taxon>Eubacteriales</taxon>
        <taxon>Clostridiaceae</taxon>
        <taxon>Clostridium</taxon>
    </lineage>
</organism>
<dbReference type="InterPro" id="IPR027463">
    <property type="entry name" value="AcrB_DN_DC_subdom"/>
</dbReference>
<feature type="transmembrane region" description="Helical" evidence="1">
    <location>
        <begin position="873"/>
        <end position="891"/>
    </location>
</feature>
<dbReference type="SUPFAM" id="SSF82866">
    <property type="entry name" value="Multidrug efflux transporter AcrB transmembrane domain"/>
    <property type="match status" value="2"/>
</dbReference>
<gene>
    <name evidence="2" type="ORF">AWN73_17440</name>
</gene>
<keyword evidence="1" id="KW-0812">Transmembrane</keyword>
<dbReference type="RefSeq" id="WP_052188421.1">
    <property type="nucleotide sequence ID" value="NZ_JSEG01000023.1"/>
</dbReference>
<keyword evidence="1" id="KW-0472">Membrane</keyword>
<dbReference type="Pfam" id="PF00873">
    <property type="entry name" value="ACR_tran"/>
    <property type="match status" value="1"/>
</dbReference>
<reference evidence="2 3" key="1">
    <citation type="submission" date="2016-01" db="EMBL/GenBank/DDBJ databases">
        <title>Characterization of the Clostridium difficile lineages that are prevalent in Hong Kong and China.</title>
        <authorList>
            <person name="Kwok J.S.-L."/>
            <person name="Lam W.-Y."/>
            <person name="Ip M."/>
            <person name="Chan T.-F."/>
            <person name="Hawkey P.M."/>
            <person name="Tsui S.K.-W."/>
        </authorList>
    </citation>
    <scope>NUCLEOTIDE SEQUENCE [LARGE SCALE GENOMIC DNA]</scope>
    <source>
        <strain evidence="2 3">300064</strain>
    </source>
</reference>
<dbReference type="GO" id="GO:0005886">
    <property type="term" value="C:plasma membrane"/>
    <property type="evidence" value="ECO:0007669"/>
    <property type="project" value="TreeGrafter"/>
</dbReference>
<dbReference type="EMBL" id="LRDH01000130">
    <property type="protein sequence ID" value="PPV12902.1"/>
    <property type="molecule type" value="Genomic_DNA"/>
</dbReference>
<feature type="transmembrane region" description="Helical" evidence="1">
    <location>
        <begin position="979"/>
        <end position="1001"/>
    </location>
</feature>
<dbReference type="Gene3D" id="3.30.2090.10">
    <property type="entry name" value="Multidrug efflux transporter AcrB TolC docking domain, DN and DC subdomains"/>
    <property type="match status" value="2"/>
</dbReference>
<dbReference type="AlphaFoldDB" id="A0A2S7F7T1"/>
<protein>
    <submittedName>
        <fullName evidence="2">Acriflavin resistance protein</fullName>
    </submittedName>
</protein>
<feature type="transmembrane region" description="Helical" evidence="1">
    <location>
        <begin position="897"/>
        <end position="919"/>
    </location>
</feature>
<feature type="transmembrane region" description="Helical" evidence="1">
    <location>
        <begin position="12"/>
        <end position="29"/>
    </location>
</feature>
<sequence length="1043" mass="113880">MKIADISIKRPVFIIVIMITLTILGFVSYKSLALNDMPDADLPYVSVMITENGATPEEIETKITKEVEDAVQQISGVQSLTSTINSGYSQTTIEFDLGIDPSTAAQEVRDKISGIRGNLPTDINDPIVSKFDMSASAIVSIAVYGTDDNQKASDFVDNTLKNKLYSVSGVGSINVSGEDTREIHIKLDNDKMLKYGLTASAVLNSIKTDNTDQSSGKVSDGNNEISITTTSKIQKIEDFKNIVIENVKGTEVRVKDVATVEDGVEERTSQAYYNGNKAIGIDVVKQSGSNTVEVAKGVKNVVEEVKHSLPEGLSIDIVSDNSQSIEDTVDDVMKTIYEGCILAVIIVFLFLHEWESTIISAFSLLISVITTFICLKLMHFTLNTMSLMSLSLAVGLLIDDAIVVIENIIRHLHMGKRPFEAARDATSEIGFAVIATTSAVIAVFLPLAMISGMIGKYFIEFALTIVFSMAVSLFVSFTLVPMMASKMLKISDGKKSTIIGRAFVVFDKKFEYVSEKYSHLLKFLLTKRVVVLIVCGAMFFSSLLLIKSLGFNMLPTTDKGIINVKADFDSGITLDKAIEKTKKIEECIDKYPEVKYMYSTVENSSASVSITLVDKKERKDTSKVIAQKISDDLKSLSGMEVYASASSMGGFGSSKDVTYNIVGDDREKVIAFAQKIKEEMENDLQAADVGINAKTGIPEVKMVVDRDKAADLGVKSSDVASTLNTFFNYSTVSKYDGGKDRYDVKVMLKDDQRKSIEDLNGIYVSGTNNKLIPVNQVSKKVIGRTSSSLHRYNKQAEVSLSCNVKGKTAGTFQTEYLNKIKSELPDGVSLSVGGMNGTMQKSLSSFGLCALLSIVFLYLVMAAQFESFVEPMAVMFALPLAMIGAIIALFICRSELSIMALIGIVMLMGLVAKNGILLIDAAKERMENGMNRNEALVEAGFVRLRPIIMTTLAMILGMLPTAVATGAGTEMRKPMAEAVIGGLITSTILTLFVVPIAYTLLDGLKRRILKIFSKNLSPKDIHKDLELQEELKNDIEDNLKIRK</sequence>
<dbReference type="Gene3D" id="1.20.1640.10">
    <property type="entry name" value="Multidrug efflux transporter AcrB transmembrane domain"/>
    <property type="match status" value="2"/>
</dbReference>
<name>A0A2S7F7T1_CLOBU</name>
<dbReference type="SUPFAM" id="SSF82714">
    <property type="entry name" value="Multidrug efflux transporter AcrB TolC docking domain, DN and DC subdomains"/>
    <property type="match status" value="2"/>
</dbReference>
<feature type="transmembrane region" description="Helical" evidence="1">
    <location>
        <begin position="940"/>
        <end position="959"/>
    </location>
</feature>
<evidence type="ECO:0000256" key="1">
    <source>
        <dbReference type="SAM" id="Phobius"/>
    </source>
</evidence>
<dbReference type="PANTHER" id="PTHR32063:SF0">
    <property type="entry name" value="SWARMING MOTILITY PROTEIN SWRC"/>
    <property type="match status" value="1"/>
</dbReference>
<dbReference type="GO" id="GO:0042910">
    <property type="term" value="F:xenobiotic transmembrane transporter activity"/>
    <property type="evidence" value="ECO:0007669"/>
    <property type="project" value="TreeGrafter"/>
</dbReference>
<evidence type="ECO:0000313" key="2">
    <source>
        <dbReference type="EMBL" id="PPV12902.1"/>
    </source>
</evidence>
<proteinExistence type="predicted"/>
<dbReference type="PRINTS" id="PR00702">
    <property type="entry name" value="ACRIFLAVINRP"/>
</dbReference>
<dbReference type="Gene3D" id="3.30.70.1320">
    <property type="entry name" value="Multidrug efflux transporter AcrB pore domain like"/>
    <property type="match status" value="1"/>
</dbReference>
<dbReference type="SUPFAM" id="SSF82693">
    <property type="entry name" value="Multidrug efflux transporter AcrB pore domain, PN1, PN2, PC1 and PC2 subdomains"/>
    <property type="match status" value="3"/>
</dbReference>
<feature type="transmembrane region" description="Helical" evidence="1">
    <location>
        <begin position="529"/>
        <end position="546"/>
    </location>
</feature>
<dbReference type="InterPro" id="IPR001036">
    <property type="entry name" value="Acrflvin-R"/>
</dbReference>
<comment type="caution">
    <text evidence="2">The sequence shown here is derived from an EMBL/GenBank/DDBJ whole genome shotgun (WGS) entry which is preliminary data.</text>
</comment>
<feature type="transmembrane region" description="Helical" evidence="1">
    <location>
        <begin position="843"/>
        <end position="861"/>
    </location>
</feature>
<keyword evidence="1" id="KW-1133">Transmembrane helix</keyword>
<dbReference type="PANTHER" id="PTHR32063">
    <property type="match status" value="1"/>
</dbReference>
<accession>A0A2S7F7T1</accession>
<feature type="transmembrane region" description="Helical" evidence="1">
    <location>
        <begin position="390"/>
        <end position="409"/>
    </location>
</feature>
<dbReference type="Gene3D" id="3.30.70.1430">
    <property type="entry name" value="Multidrug efflux transporter AcrB pore domain"/>
    <property type="match status" value="2"/>
</dbReference>
<feature type="transmembrane region" description="Helical" evidence="1">
    <location>
        <begin position="429"/>
        <end position="451"/>
    </location>
</feature>
<feature type="transmembrane region" description="Helical" evidence="1">
    <location>
        <begin position="457"/>
        <end position="480"/>
    </location>
</feature>
<feature type="transmembrane region" description="Helical" evidence="1">
    <location>
        <begin position="358"/>
        <end position="378"/>
    </location>
</feature>
<dbReference type="Gene3D" id="3.30.70.1440">
    <property type="entry name" value="Multidrug efflux transporter AcrB pore domain"/>
    <property type="match status" value="1"/>
</dbReference>
<evidence type="ECO:0000313" key="3">
    <source>
        <dbReference type="Proteomes" id="UP000238081"/>
    </source>
</evidence>